<accession>A0ABM1F5I3</accession>
<dbReference type="RefSeq" id="XP_014679704.1">
    <property type="nucleotide sequence ID" value="XM_014824218.1"/>
</dbReference>
<comment type="subcellular location">
    <subcellularLocation>
        <location evidence="1">Membrane</location>
        <topology evidence="1">Multi-pass membrane protein</topology>
    </subcellularLocation>
</comment>
<evidence type="ECO:0000256" key="2">
    <source>
        <dbReference type="ARBA" id="ARBA00007193"/>
    </source>
</evidence>
<evidence type="ECO:0000256" key="11">
    <source>
        <dbReference type="ARBA" id="ARBA00023303"/>
    </source>
</evidence>
<evidence type="ECO:0000256" key="12">
    <source>
        <dbReference type="RuleBase" id="RU000679"/>
    </source>
</evidence>
<proteinExistence type="inferred from homology"/>
<keyword evidence="13" id="KW-1185">Reference proteome</keyword>
<feature type="non-terminal residue" evidence="14">
    <location>
        <position position="1"/>
    </location>
</feature>
<name>A0ABM1F5I3_PRICU</name>
<organism evidence="13 14">
    <name type="scientific">Priapulus caudatus</name>
    <name type="common">Priapulid worm</name>
    <dbReference type="NCBI Taxonomy" id="37621"/>
    <lineage>
        <taxon>Eukaryota</taxon>
        <taxon>Metazoa</taxon>
        <taxon>Ecdysozoa</taxon>
        <taxon>Scalidophora</taxon>
        <taxon>Priapulida</taxon>
        <taxon>Priapulimorpha</taxon>
        <taxon>Priapulimorphida</taxon>
        <taxon>Priapulidae</taxon>
        <taxon>Priapulus</taxon>
    </lineage>
</organism>
<evidence type="ECO:0000256" key="3">
    <source>
        <dbReference type="ARBA" id="ARBA00022448"/>
    </source>
</evidence>
<evidence type="ECO:0000313" key="14">
    <source>
        <dbReference type="RefSeq" id="XP_014679704.1"/>
    </source>
</evidence>
<keyword evidence="11 12" id="KW-0407">Ion channel</keyword>
<evidence type="ECO:0000256" key="5">
    <source>
        <dbReference type="ARBA" id="ARBA00022692"/>
    </source>
</evidence>
<evidence type="ECO:0000256" key="6">
    <source>
        <dbReference type="ARBA" id="ARBA00022989"/>
    </source>
</evidence>
<comment type="similarity">
    <text evidence="2 12">Belongs to the amiloride-sensitive sodium channel (TC 1.A.6) family.</text>
</comment>
<dbReference type="InterPro" id="IPR001873">
    <property type="entry name" value="ENaC"/>
</dbReference>
<feature type="non-terminal residue" evidence="14">
    <location>
        <position position="212"/>
    </location>
</feature>
<evidence type="ECO:0000313" key="13">
    <source>
        <dbReference type="Proteomes" id="UP000695022"/>
    </source>
</evidence>
<evidence type="ECO:0000256" key="7">
    <source>
        <dbReference type="ARBA" id="ARBA00023053"/>
    </source>
</evidence>
<evidence type="ECO:0000256" key="10">
    <source>
        <dbReference type="ARBA" id="ARBA00023201"/>
    </source>
</evidence>
<keyword evidence="10 12" id="KW-0739">Sodium transport</keyword>
<gene>
    <name evidence="14" type="primary">LOC106819607</name>
</gene>
<dbReference type="Pfam" id="PF00858">
    <property type="entry name" value="ASC"/>
    <property type="match status" value="1"/>
</dbReference>
<dbReference type="Proteomes" id="UP000695022">
    <property type="component" value="Unplaced"/>
</dbReference>
<dbReference type="PRINTS" id="PR01078">
    <property type="entry name" value="AMINACHANNEL"/>
</dbReference>
<dbReference type="PANTHER" id="PTHR11690">
    <property type="entry name" value="AMILORIDE-SENSITIVE SODIUM CHANNEL-RELATED"/>
    <property type="match status" value="1"/>
</dbReference>
<evidence type="ECO:0000256" key="4">
    <source>
        <dbReference type="ARBA" id="ARBA00022461"/>
    </source>
</evidence>
<keyword evidence="4 12" id="KW-0894">Sodium channel</keyword>
<keyword evidence="9" id="KW-0472">Membrane</keyword>
<keyword evidence="5 12" id="KW-0812">Transmembrane</keyword>
<evidence type="ECO:0000256" key="8">
    <source>
        <dbReference type="ARBA" id="ARBA00023065"/>
    </source>
</evidence>
<dbReference type="PANTHER" id="PTHR11690:SF248">
    <property type="entry name" value="PICKPOCKET 17, ISOFORM A"/>
    <property type="match status" value="1"/>
</dbReference>
<keyword evidence="3 12" id="KW-0813">Transport</keyword>
<keyword evidence="7" id="KW-0915">Sodium</keyword>
<keyword evidence="6" id="KW-1133">Transmembrane helix</keyword>
<keyword evidence="8 12" id="KW-0406">Ion transport</keyword>
<protein>
    <submittedName>
        <fullName evidence="14">Degenerin del-1-like</fullName>
    </submittedName>
</protein>
<dbReference type="Gene3D" id="2.60.470.10">
    <property type="entry name" value="Acid-sensing ion channels like domains"/>
    <property type="match status" value="1"/>
</dbReference>
<reference evidence="14" key="1">
    <citation type="submission" date="2025-08" db="UniProtKB">
        <authorList>
            <consortium name="RefSeq"/>
        </authorList>
    </citation>
    <scope>IDENTIFICATION</scope>
</reference>
<dbReference type="GeneID" id="106819607"/>
<evidence type="ECO:0000256" key="1">
    <source>
        <dbReference type="ARBA" id="ARBA00004141"/>
    </source>
</evidence>
<sequence>DDAEVGEPLRRQLLLKVLSSLTWQEMINASTEMDTMIISCYFNGIKCNMEKDFKLHLSTDYGNCFTFNYASDNLRYLVKQGGATRGLTLTIFVDQLNYVSGLTEAAGARISVHEPGHSPFIVENGIDVPVGTRTSIGVTQGKIQRLKYPYDSNCTDGDEPEDEKSYFGEEFAYSLKGCVFACAKSRIMDECDCIPYQYVDLDDTSSRLCNTA</sequence>
<evidence type="ECO:0000256" key="9">
    <source>
        <dbReference type="ARBA" id="ARBA00023136"/>
    </source>
</evidence>